<dbReference type="Pfam" id="PF00089">
    <property type="entry name" value="Trypsin"/>
    <property type="match status" value="1"/>
</dbReference>
<dbReference type="Proteomes" id="UP000801492">
    <property type="component" value="Unassembled WGS sequence"/>
</dbReference>
<proteinExistence type="inferred from homology"/>
<dbReference type="AlphaFoldDB" id="A0A8K0GAG9"/>
<feature type="domain" description="Peptidase S1" evidence="5">
    <location>
        <begin position="38"/>
        <end position="295"/>
    </location>
</feature>
<organism evidence="6 7">
    <name type="scientific">Ignelater luminosus</name>
    <name type="common">Cucubano</name>
    <name type="synonym">Pyrophorus luminosus</name>
    <dbReference type="NCBI Taxonomy" id="2038154"/>
    <lineage>
        <taxon>Eukaryota</taxon>
        <taxon>Metazoa</taxon>
        <taxon>Ecdysozoa</taxon>
        <taxon>Arthropoda</taxon>
        <taxon>Hexapoda</taxon>
        <taxon>Insecta</taxon>
        <taxon>Pterygota</taxon>
        <taxon>Neoptera</taxon>
        <taxon>Endopterygota</taxon>
        <taxon>Coleoptera</taxon>
        <taxon>Polyphaga</taxon>
        <taxon>Elateriformia</taxon>
        <taxon>Elateroidea</taxon>
        <taxon>Elateridae</taxon>
        <taxon>Agrypninae</taxon>
        <taxon>Pyrophorini</taxon>
        <taxon>Ignelater</taxon>
    </lineage>
</organism>
<name>A0A8K0GAG9_IGNLU</name>
<dbReference type="InterPro" id="IPR018114">
    <property type="entry name" value="TRYPSIN_HIS"/>
</dbReference>
<keyword evidence="3" id="KW-0645">Protease</keyword>
<feature type="chain" id="PRO_5035483057" description="Peptidase S1 domain-containing protein" evidence="4">
    <location>
        <begin position="23"/>
        <end position="298"/>
    </location>
</feature>
<dbReference type="PROSITE" id="PS00135">
    <property type="entry name" value="TRYPSIN_SER"/>
    <property type="match status" value="1"/>
</dbReference>
<reference evidence="6" key="1">
    <citation type="submission" date="2019-08" db="EMBL/GenBank/DDBJ databases">
        <title>The genome of the North American firefly Photinus pyralis.</title>
        <authorList>
            <consortium name="Photinus pyralis genome working group"/>
            <person name="Fallon T.R."/>
            <person name="Sander Lower S.E."/>
            <person name="Weng J.-K."/>
        </authorList>
    </citation>
    <scope>NUCLEOTIDE SEQUENCE</scope>
    <source>
        <strain evidence="6">TRF0915ILg1</strain>
        <tissue evidence="6">Whole body</tissue>
    </source>
</reference>
<dbReference type="OrthoDB" id="6755574at2759"/>
<dbReference type="Gene3D" id="2.40.10.10">
    <property type="entry name" value="Trypsin-like serine proteases"/>
    <property type="match status" value="1"/>
</dbReference>
<evidence type="ECO:0000256" key="1">
    <source>
        <dbReference type="ARBA" id="ARBA00023157"/>
    </source>
</evidence>
<comment type="similarity">
    <text evidence="2">Belongs to the peptidase S1 family. CLIP subfamily.</text>
</comment>
<dbReference type="GO" id="GO:0004252">
    <property type="term" value="F:serine-type endopeptidase activity"/>
    <property type="evidence" value="ECO:0007669"/>
    <property type="project" value="InterPro"/>
</dbReference>
<evidence type="ECO:0000256" key="2">
    <source>
        <dbReference type="ARBA" id="ARBA00024195"/>
    </source>
</evidence>
<evidence type="ECO:0000256" key="3">
    <source>
        <dbReference type="RuleBase" id="RU363034"/>
    </source>
</evidence>
<dbReference type="PROSITE" id="PS50240">
    <property type="entry name" value="TRYPSIN_DOM"/>
    <property type="match status" value="1"/>
</dbReference>
<keyword evidence="1" id="KW-1015">Disulfide bond</keyword>
<gene>
    <name evidence="6" type="ORF">ILUMI_11473</name>
</gene>
<evidence type="ECO:0000256" key="4">
    <source>
        <dbReference type="SAM" id="SignalP"/>
    </source>
</evidence>
<evidence type="ECO:0000313" key="6">
    <source>
        <dbReference type="EMBL" id="KAF2894702.1"/>
    </source>
</evidence>
<feature type="signal peptide" evidence="4">
    <location>
        <begin position="1"/>
        <end position="22"/>
    </location>
</feature>
<protein>
    <recommendedName>
        <fullName evidence="5">Peptidase S1 domain-containing protein</fullName>
    </recommendedName>
</protein>
<dbReference type="SMART" id="SM00020">
    <property type="entry name" value="Tryp_SPc"/>
    <property type="match status" value="1"/>
</dbReference>
<dbReference type="InterPro" id="IPR009003">
    <property type="entry name" value="Peptidase_S1_PA"/>
</dbReference>
<keyword evidence="3" id="KW-0720">Serine protease</keyword>
<dbReference type="InterPro" id="IPR001314">
    <property type="entry name" value="Peptidase_S1A"/>
</dbReference>
<dbReference type="PANTHER" id="PTHR24256">
    <property type="entry name" value="TRYPTASE-RELATED"/>
    <property type="match status" value="1"/>
</dbReference>
<evidence type="ECO:0000313" key="7">
    <source>
        <dbReference type="Proteomes" id="UP000801492"/>
    </source>
</evidence>
<dbReference type="CDD" id="cd00190">
    <property type="entry name" value="Tryp_SPc"/>
    <property type="match status" value="1"/>
</dbReference>
<dbReference type="EMBL" id="VTPC01006737">
    <property type="protein sequence ID" value="KAF2894702.1"/>
    <property type="molecule type" value="Genomic_DNA"/>
</dbReference>
<keyword evidence="7" id="KW-1185">Reference proteome</keyword>
<sequence length="298" mass="32516">MLSRYLAAVVIIVLHCSCLVLSAKPFIKTIDPSLSWRIIGGSDAPEGLYPYQVSLRRKQLGPNVRSAYVITESSCEINKQNTNPLELDTTLGYHTCGGSILNSDYVLTAAHCVSYESPSDFYVVVGSNKLNSGGTTHAVTEIHWHSGFSIWHGQNDIAVLKVSPSIIFTKTINSVILEQEEIGSNETVVLSGWGSTDFPGRIPEKLQHINLETVSNEYCKSLHQLPVSEHQICTSTIKGEGACKGDSGGPLVKTYPSGEVRQVGIVSFGRKCAKGYPDVFTKTSSFISWIRDKCNNCV</sequence>
<dbReference type="InterPro" id="IPR033116">
    <property type="entry name" value="TRYPSIN_SER"/>
</dbReference>
<dbReference type="InterPro" id="IPR001254">
    <property type="entry name" value="Trypsin_dom"/>
</dbReference>
<accession>A0A8K0GAG9</accession>
<dbReference type="GO" id="GO:0006508">
    <property type="term" value="P:proteolysis"/>
    <property type="evidence" value="ECO:0007669"/>
    <property type="project" value="UniProtKB-KW"/>
</dbReference>
<evidence type="ECO:0000259" key="5">
    <source>
        <dbReference type="PROSITE" id="PS50240"/>
    </source>
</evidence>
<dbReference type="InterPro" id="IPR043504">
    <property type="entry name" value="Peptidase_S1_PA_chymotrypsin"/>
</dbReference>
<dbReference type="PRINTS" id="PR00722">
    <property type="entry name" value="CHYMOTRYPSIN"/>
</dbReference>
<comment type="caution">
    <text evidence="6">The sequence shown here is derived from an EMBL/GenBank/DDBJ whole genome shotgun (WGS) entry which is preliminary data.</text>
</comment>
<dbReference type="PROSITE" id="PS00134">
    <property type="entry name" value="TRYPSIN_HIS"/>
    <property type="match status" value="1"/>
</dbReference>
<dbReference type="SUPFAM" id="SSF50494">
    <property type="entry name" value="Trypsin-like serine proteases"/>
    <property type="match status" value="1"/>
</dbReference>
<dbReference type="InterPro" id="IPR051487">
    <property type="entry name" value="Ser/Thr_Proteases_Immune/Dev"/>
</dbReference>
<keyword evidence="3" id="KW-0378">Hydrolase</keyword>
<keyword evidence="4" id="KW-0732">Signal</keyword>